<keyword evidence="1" id="KW-1133">Transmembrane helix</keyword>
<evidence type="ECO:0000256" key="1">
    <source>
        <dbReference type="SAM" id="Phobius"/>
    </source>
</evidence>
<evidence type="ECO:0000313" key="2">
    <source>
        <dbReference type="EMBL" id="KAF5838295.1"/>
    </source>
</evidence>
<protein>
    <submittedName>
        <fullName evidence="2">Uncharacterized protein</fullName>
    </submittedName>
</protein>
<feature type="transmembrane region" description="Helical" evidence="1">
    <location>
        <begin position="12"/>
        <end position="36"/>
    </location>
</feature>
<organism evidence="2 3">
    <name type="scientific">Dunaliella salina</name>
    <name type="common">Green alga</name>
    <name type="synonym">Protococcus salinus</name>
    <dbReference type="NCBI Taxonomy" id="3046"/>
    <lineage>
        <taxon>Eukaryota</taxon>
        <taxon>Viridiplantae</taxon>
        <taxon>Chlorophyta</taxon>
        <taxon>core chlorophytes</taxon>
        <taxon>Chlorophyceae</taxon>
        <taxon>CS clade</taxon>
        <taxon>Chlamydomonadales</taxon>
        <taxon>Dunaliellaceae</taxon>
        <taxon>Dunaliella</taxon>
    </lineage>
</organism>
<keyword evidence="3" id="KW-1185">Reference proteome</keyword>
<accession>A0ABQ7GUR6</accession>
<gene>
    <name evidence="2" type="ORF">DUNSADRAFT_3091</name>
</gene>
<comment type="caution">
    <text evidence="2">The sequence shown here is derived from an EMBL/GenBank/DDBJ whole genome shotgun (WGS) entry which is preliminary data.</text>
</comment>
<keyword evidence="1" id="KW-0472">Membrane</keyword>
<reference evidence="2" key="1">
    <citation type="submission" date="2017-08" db="EMBL/GenBank/DDBJ databases">
        <authorList>
            <person name="Polle J.E."/>
            <person name="Barry K."/>
            <person name="Cushman J."/>
            <person name="Schmutz J."/>
            <person name="Tran D."/>
            <person name="Hathwaick L.T."/>
            <person name="Yim W.C."/>
            <person name="Jenkins J."/>
            <person name="Mckie-Krisberg Z.M."/>
            <person name="Prochnik S."/>
            <person name="Lindquist E."/>
            <person name="Dockter R.B."/>
            <person name="Adam C."/>
            <person name="Molina H."/>
            <person name="Bunkerborg J."/>
            <person name="Jin E."/>
            <person name="Buchheim M."/>
            <person name="Magnuson J."/>
        </authorList>
    </citation>
    <scope>NUCLEOTIDE SEQUENCE</scope>
    <source>
        <strain evidence="2">CCAP 19/18</strain>
    </source>
</reference>
<evidence type="ECO:0000313" key="3">
    <source>
        <dbReference type="Proteomes" id="UP000815325"/>
    </source>
</evidence>
<keyword evidence="1" id="KW-0812">Transmembrane</keyword>
<sequence length="117" mass="12311">MAFIPGGDVLQKLAISAYLLVLLVTFFLPLILYIYFGGWNAALIYVGGPASGIMLAVGGASESLLTQPGCSDLENAQICGVCNSPFLGAWFLWRTGIAPKANAAEHCCWKATQGGKV</sequence>
<dbReference type="Proteomes" id="UP000815325">
    <property type="component" value="Unassembled WGS sequence"/>
</dbReference>
<dbReference type="EMBL" id="MU069584">
    <property type="protein sequence ID" value="KAF5838295.1"/>
    <property type="molecule type" value="Genomic_DNA"/>
</dbReference>
<proteinExistence type="predicted"/>
<name>A0ABQ7GUR6_DUNSA</name>